<accession>A0AAE1LNA6</accession>
<gene>
    <name evidence="2" type="ORF">KUF71_012273</name>
</gene>
<evidence type="ECO:0000313" key="3">
    <source>
        <dbReference type="Proteomes" id="UP001219518"/>
    </source>
</evidence>
<feature type="compositionally biased region" description="Low complexity" evidence="1">
    <location>
        <begin position="21"/>
        <end position="51"/>
    </location>
</feature>
<evidence type="ECO:0000313" key="2">
    <source>
        <dbReference type="EMBL" id="KAK3924307.1"/>
    </source>
</evidence>
<organism evidence="2 3">
    <name type="scientific">Frankliniella fusca</name>
    <dbReference type="NCBI Taxonomy" id="407009"/>
    <lineage>
        <taxon>Eukaryota</taxon>
        <taxon>Metazoa</taxon>
        <taxon>Ecdysozoa</taxon>
        <taxon>Arthropoda</taxon>
        <taxon>Hexapoda</taxon>
        <taxon>Insecta</taxon>
        <taxon>Pterygota</taxon>
        <taxon>Neoptera</taxon>
        <taxon>Paraneoptera</taxon>
        <taxon>Thysanoptera</taxon>
        <taxon>Terebrantia</taxon>
        <taxon>Thripoidea</taxon>
        <taxon>Thripidae</taxon>
        <taxon>Frankliniella</taxon>
    </lineage>
</organism>
<comment type="caution">
    <text evidence="2">The sequence shown here is derived from an EMBL/GenBank/DDBJ whole genome shotgun (WGS) entry which is preliminary data.</text>
</comment>
<keyword evidence="2" id="KW-0812">Transmembrane</keyword>
<keyword evidence="3" id="KW-1185">Reference proteome</keyword>
<sequence length="59" mass="6450">MTKMDRPVQDNRANQCNPNHSATGSGRSSGYTGSRANENNRANQKNPNNPQYSGGNKKK</sequence>
<dbReference type="EMBL" id="JAHWGI010001172">
    <property type="protein sequence ID" value="KAK3924307.1"/>
    <property type="molecule type" value="Genomic_DNA"/>
</dbReference>
<keyword evidence="2" id="KW-0472">Membrane</keyword>
<dbReference type="AlphaFoldDB" id="A0AAE1LNA6"/>
<reference evidence="2" key="1">
    <citation type="submission" date="2021-07" db="EMBL/GenBank/DDBJ databases">
        <authorList>
            <person name="Catto M.A."/>
            <person name="Jacobson A."/>
            <person name="Kennedy G."/>
            <person name="Labadie P."/>
            <person name="Hunt B.G."/>
            <person name="Srinivasan R."/>
        </authorList>
    </citation>
    <scope>NUCLEOTIDE SEQUENCE</scope>
    <source>
        <strain evidence="2">PL_HMW_Pooled</strain>
        <tissue evidence="2">Head</tissue>
    </source>
</reference>
<feature type="compositionally biased region" description="Polar residues" evidence="1">
    <location>
        <begin position="11"/>
        <end position="20"/>
    </location>
</feature>
<protein>
    <submittedName>
        <fullName evidence="2">Transmembrane channel-like protein 5</fullName>
    </submittedName>
</protein>
<reference evidence="2" key="2">
    <citation type="journal article" date="2023" name="BMC Genomics">
        <title>Pest status, molecular evolution, and epigenetic factors derived from the genome assembly of Frankliniella fusca, a thysanopteran phytovirus vector.</title>
        <authorList>
            <person name="Catto M.A."/>
            <person name="Labadie P.E."/>
            <person name="Jacobson A.L."/>
            <person name="Kennedy G.G."/>
            <person name="Srinivasan R."/>
            <person name="Hunt B.G."/>
        </authorList>
    </citation>
    <scope>NUCLEOTIDE SEQUENCE</scope>
    <source>
        <strain evidence="2">PL_HMW_Pooled</strain>
    </source>
</reference>
<feature type="region of interest" description="Disordered" evidence="1">
    <location>
        <begin position="1"/>
        <end position="59"/>
    </location>
</feature>
<name>A0AAE1LNA6_9NEOP</name>
<evidence type="ECO:0000256" key="1">
    <source>
        <dbReference type="SAM" id="MobiDB-lite"/>
    </source>
</evidence>
<proteinExistence type="predicted"/>
<dbReference type="Proteomes" id="UP001219518">
    <property type="component" value="Unassembled WGS sequence"/>
</dbReference>